<evidence type="ECO:0000313" key="1">
    <source>
        <dbReference type="EMBL" id="MCL9685691.1"/>
    </source>
</evidence>
<sequence>MPLSRLPIDLQARFVKKGFETVLDLSNYPLDKLTSDEFTALVAVLGRNQFLTHLYLDNCGLAKLKPHHLNALLTGLNHLVGCEKIKP</sequence>
<reference evidence="1" key="1">
    <citation type="submission" date="2021-11" db="EMBL/GenBank/DDBJ databases">
        <title>Legionella maioricencis sp. nov., a new species isolated from hot water samples in Mallorca.</title>
        <authorList>
            <person name="Crespi S."/>
            <person name="Drasar V."/>
            <person name="Salva-Serra F."/>
            <person name="Jaen-Luchoro D."/>
            <person name="Pineiro-Iglesias B."/>
            <person name="Aliaga F."/>
            <person name="Fernandez-Juarez V."/>
            <person name="Coll G."/>
            <person name="Moore E.R.B."/>
            <person name="Bennasar-Figueras A."/>
        </authorList>
    </citation>
    <scope>NUCLEOTIDE SEQUENCE</scope>
    <source>
        <strain evidence="1">HCPI-6</strain>
    </source>
</reference>
<accession>A0A9X2D387</accession>
<name>A0A9X2D387_9GAMM</name>
<comment type="caution">
    <text evidence="1">The sequence shown here is derived from an EMBL/GenBank/DDBJ whole genome shotgun (WGS) entry which is preliminary data.</text>
</comment>
<dbReference type="InterPro" id="IPR032675">
    <property type="entry name" value="LRR_dom_sf"/>
</dbReference>
<evidence type="ECO:0000313" key="2">
    <source>
        <dbReference type="Proteomes" id="UP001139721"/>
    </source>
</evidence>
<protein>
    <recommendedName>
        <fullName evidence="3">Leucine-rich repeat-containing protein</fullName>
    </recommendedName>
</protein>
<dbReference type="Proteomes" id="UP001139721">
    <property type="component" value="Unassembled WGS sequence"/>
</dbReference>
<dbReference type="AlphaFoldDB" id="A0A9X2D387"/>
<organism evidence="1 2">
    <name type="scientific">Legionella maioricensis</name>
    <dbReference type="NCBI Taxonomy" id="2896528"/>
    <lineage>
        <taxon>Bacteria</taxon>
        <taxon>Pseudomonadati</taxon>
        <taxon>Pseudomonadota</taxon>
        <taxon>Gammaproteobacteria</taxon>
        <taxon>Legionellales</taxon>
        <taxon>Legionellaceae</taxon>
        <taxon>Legionella</taxon>
    </lineage>
</organism>
<dbReference type="SUPFAM" id="SSF52047">
    <property type="entry name" value="RNI-like"/>
    <property type="match status" value="1"/>
</dbReference>
<dbReference type="RefSeq" id="WP_250424556.1">
    <property type="nucleotide sequence ID" value="NZ_JAJKBJ010000034.1"/>
</dbReference>
<gene>
    <name evidence="1" type="ORF">LOX96_16440</name>
</gene>
<evidence type="ECO:0008006" key="3">
    <source>
        <dbReference type="Google" id="ProtNLM"/>
    </source>
</evidence>
<dbReference type="Gene3D" id="3.80.10.10">
    <property type="entry name" value="Ribonuclease Inhibitor"/>
    <property type="match status" value="1"/>
</dbReference>
<dbReference type="EMBL" id="JAJKBJ010000034">
    <property type="protein sequence ID" value="MCL9685691.1"/>
    <property type="molecule type" value="Genomic_DNA"/>
</dbReference>
<proteinExistence type="predicted"/>
<keyword evidence="2" id="KW-1185">Reference proteome</keyword>